<dbReference type="OrthoDB" id="5420368at2759"/>
<dbReference type="AlphaFoldDB" id="A0A319DGW0"/>
<evidence type="ECO:0000313" key="2">
    <source>
        <dbReference type="EMBL" id="PYH96656.1"/>
    </source>
</evidence>
<dbReference type="STRING" id="1448320.A0A319DGW0"/>
<evidence type="ECO:0000256" key="1">
    <source>
        <dbReference type="SAM" id="MobiDB-lite"/>
    </source>
</evidence>
<accession>A0A319DGW0</accession>
<proteinExistence type="predicted"/>
<gene>
    <name evidence="2" type="ORF">BO71DRAFT_427906</name>
</gene>
<organism evidence="2 3">
    <name type="scientific">Aspergillus ellipticus CBS 707.79</name>
    <dbReference type="NCBI Taxonomy" id="1448320"/>
    <lineage>
        <taxon>Eukaryota</taxon>
        <taxon>Fungi</taxon>
        <taxon>Dikarya</taxon>
        <taxon>Ascomycota</taxon>
        <taxon>Pezizomycotina</taxon>
        <taxon>Eurotiomycetes</taxon>
        <taxon>Eurotiomycetidae</taxon>
        <taxon>Eurotiales</taxon>
        <taxon>Aspergillaceae</taxon>
        <taxon>Aspergillus</taxon>
        <taxon>Aspergillus subgen. Circumdati</taxon>
    </lineage>
</organism>
<feature type="region of interest" description="Disordered" evidence="1">
    <location>
        <begin position="58"/>
        <end position="118"/>
    </location>
</feature>
<feature type="compositionally biased region" description="Basic residues" evidence="1">
    <location>
        <begin position="79"/>
        <end position="90"/>
    </location>
</feature>
<reference evidence="2 3" key="1">
    <citation type="submission" date="2018-02" db="EMBL/GenBank/DDBJ databases">
        <title>The genomes of Aspergillus section Nigri reveals drivers in fungal speciation.</title>
        <authorList>
            <consortium name="DOE Joint Genome Institute"/>
            <person name="Vesth T.C."/>
            <person name="Nybo J."/>
            <person name="Theobald S."/>
            <person name="Brandl J."/>
            <person name="Frisvad J.C."/>
            <person name="Nielsen K.F."/>
            <person name="Lyhne E.K."/>
            <person name="Kogle M.E."/>
            <person name="Kuo A."/>
            <person name="Riley R."/>
            <person name="Clum A."/>
            <person name="Nolan M."/>
            <person name="Lipzen A."/>
            <person name="Salamov A."/>
            <person name="Henrissat B."/>
            <person name="Wiebenga A."/>
            <person name="De vries R.P."/>
            <person name="Grigoriev I.V."/>
            <person name="Mortensen U.H."/>
            <person name="Andersen M.R."/>
            <person name="Baker S.E."/>
        </authorList>
    </citation>
    <scope>NUCLEOTIDE SEQUENCE [LARGE SCALE GENOMIC DNA]</scope>
    <source>
        <strain evidence="2 3">CBS 707.79</strain>
    </source>
</reference>
<dbReference type="EMBL" id="KZ825835">
    <property type="protein sequence ID" value="PYH96656.1"/>
    <property type="molecule type" value="Genomic_DNA"/>
</dbReference>
<name>A0A319DGW0_9EURO</name>
<protein>
    <submittedName>
        <fullName evidence="2">Uncharacterized protein</fullName>
    </submittedName>
</protein>
<keyword evidence="3" id="KW-1185">Reference proteome</keyword>
<evidence type="ECO:0000313" key="3">
    <source>
        <dbReference type="Proteomes" id="UP000247810"/>
    </source>
</evidence>
<feature type="compositionally biased region" description="Polar residues" evidence="1">
    <location>
        <begin position="58"/>
        <end position="69"/>
    </location>
</feature>
<dbReference type="VEuPathDB" id="FungiDB:BO71DRAFT_427906"/>
<dbReference type="Proteomes" id="UP000247810">
    <property type="component" value="Unassembled WGS sequence"/>
</dbReference>
<sequence length="118" mass="13224">MRWTLDNEHLLWRTIFETQSLTLDLDTIADAWPGDDKPTPRAIKEHLEKFRKNLTSGHSVTFSMTTKRPATSAGASPRPCKKRETKKKAPTTKADDLAGDSDQMPADGAVKIETEKED</sequence>